<dbReference type="PROSITE" id="PS51788">
    <property type="entry name" value="CULT"/>
    <property type="match status" value="1"/>
</dbReference>
<dbReference type="Pfam" id="PF05923">
    <property type="entry name" value="APC_r"/>
    <property type="match status" value="1"/>
</dbReference>
<evidence type="ECO:0000256" key="4">
    <source>
        <dbReference type="ARBA" id="ARBA00014394"/>
    </source>
</evidence>
<evidence type="ECO:0000259" key="11">
    <source>
        <dbReference type="PROSITE" id="PS51788"/>
    </source>
</evidence>
<dbReference type="Pfam" id="PF03226">
    <property type="entry name" value="Yippee-Mis18"/>
    <property type="match status" value="1"/>
</dbReference>
<protein>
    <recommendedName>
        <fullName evidence="4">Protein cereblon</fullName>
    </recommendedName>
</protein>
<dbReference type="Gene3D" id="1.20.58.1480">
    <property type="match status" value="1"/>
</dbReference>
<dbReference type="SUPFAM" id="SSF88697">
    <property type="entry name" value="PUA domain-like"/>
    <property type="match status" value="1"/>
</dbReference>
<feature type="region of interest" description="Disordered" evidence="9">
    <location>
        <begin position="130"/>
        <end position="162"/>
    </location>
</feature>
<evidence type="ECO:0000256" key="8">
    <source>
        <dbReference type="ARBA" id="ARBA00023242"/>
    </source>
</evidence>
<comment type="subcellular location">
    <subcellularLocation>
        <location evidence="1">Nucleus</location>
    </subcellularLocation>
</comment>
<dbReference type="Pfam" id="PF02190">
    <property type="entry name" value="LON_substr_bdg"/>
    <property type="match status" value="1"/>
</dbReference>
<feature type="domain" description="CULT" evidence="11">
    <location>
        <begin position="945"/>
        <end position="1054"/>
    </location>
</feature>
<dbReference type="PROSITE" id="PS51787">
    <property type="entry name" value="LON_N"/>
    <property type="match status" value="1"/>
</dbReference>
<feature type="compositionally biased region" description="Polar residues" evidence="9">
    <location>
        <begin position="333"/>
        <end position="344"/>
    </location>
</feature>
<sequence>MKQSAKTRSTLDPNIDVIKYIDKKVNEAPAVISQNEPVSSGVRPSTDTGSSSHQTPPIFTSAPTSVNSAPPFMYAAVGSSCMDDAPKAFNTEGTPANLSTRTSFSNITIESGLSGVTRDMNSMKITNNVMSSQTPPVKEETSAPPALFFQPPMQSQPGNIPLSNAVIENTDQVKVFPMVEDTPHQGHSRTSSNTSLVDSNEDGSSIDLDELAELGMPKNSESRTGDVISPIDPPYFDPPVQRSPKKPAPAFSTGSLPIVSPSKSKKPSKAASESGAMITPTRIPRGRRSARRSSGSRSHRSGSDSREGYSRTPKSVRPMFPPEKRIQHPVHSTPHTPSDPQKSFSPKAKLKGWKDKILPKDKKSKNPESKSPNSDSAILMLRTPSRAELASPPKSSEERATKRDVGIWRACLYPAAVMPLVLTTVMKMRSANRMNNALHLSRLRKIGLPLFLSTGFMEMWGDNYLLSKKMPEGFYKFQYEYIAAKHGSKFYLPDDVIEKYWRENELEFEWRFECKALSTLSKYKDPAQRENIRELRTIKERYSIESNFNEDFWQEKLDYWNNRPQHLNFDPNEDEEDYNPENFRAVVERMFENMHGIARIERSGVVLGNRARLSEFRQRTSSGTQQRPRRQRVRRARHNTEPTSRNSDDSDNETNNFDWAIAAKHKYLSVSEDVFARKTLFPANEIITLPVMTYGPQDLVLFPGQDVPINAVYPSTKALLSAVLKSDSKLMGYFIDISEIDSKDIPVYEPNQTTGKICIGCSMRVRHKTEESPDDRQNFHVSVVAECLQRFVVQKTWSSVRHGESYDADEVGYTMAQVRILPEVNSSAPFGSVQNKHKARLTLGNHTKPYLQSLLYPTTRLPRHLIDKMDPFQRQQRIVKWLQDWCKLPNDSENNKQLIPTNPRELSYWAAQQVPANREFKITYLAQHSPQARLELLEQHLNNFSVFLGCQRCQNRLSSKKYVFVMSSSGVSGNYVNPHGYAHHMMTLRECYQSNIQYQGPPSEEYSWFPGYSWQVIVCSTCYNHIGWEFVAVDNDLRPRRFFGLSLKSITTHFVGDSRHIEYSGDSDEDNWSDYDDSYGEGDVWSDRPDQVDIFAHLRT</sequence>
<feature type="region of interest" description="Disordered" evidence="9">
    <location>
        <begin position="31"/>
        <end position="65"/>
    </location>
</feature>
<keyword evidence="7" id="KW-0862">Zinc</keyword>
<evidence type="ECO:0000313" key="13">
    <source>
        <dbReference type="Proteomes" id="UP001158576"/>
    </source>
</evidence>
<comment type="pathway">
    <text evidence="2">Protein modification; protein ubiquitination.</text>
</comment>
<dbReference type="InterPro" id="IPR015947">
    <property type="entry name" value="PUA-like_sf"/>
</dbReference>
<evidence type="ECO:0000256" key="9">
    <source>
        <dbReference type="SAM" id="MobiDB-lite"/>
    </source>
</evidence>
<evidence type="ECO:0000313" key="12">
    <source>
        <dbReference type="EMBL" id="CAG5087546.1"/>
    </source>
</evidence>
<name>A0ABN7S125_OIKDI</name>
<organism evidence="12 13">
    <name type="scientific">Oikopleura dioica</name>
    <name type="common">Tunicate</name>
    <dbReference type="NCBI Taxonomy" id="34765"/>
    <lineage>
        <taxon>Eukaryota</taxon>
        <taxon>Metazoa</taxon>
        <taxon>Chordata</taxon>
        <taxon>Tunicata</taxon>
        <taxon>Appendicularia</taxon>
        <taxon>Copelata</taxon>
        <taxon>Oikopleuridae</taxon>
        <taxon>Oikopleura</taxon>
    </lineage>
</organism>
<dbReference type="CDD" id="cd15777">
    <property type="entry name" value="CRBN_C_like"/>
    <property type="match status" value="1"/>
</dbReference>
<feature type="compositionally biased region" description="Polar residues" evidence="9">
    <location>
        <begin position="32"/>
        <end position="65"/>
    </location>
</feature>
<feature type="domain" description="Lon N-terminal" evidence="10">
    <location>
        <begin position="689"/>
        <end position="945"/>
    </location>
</feature>
<accession>A0ABN7S125</accession>
<evidence type="ECO:0000259" key="10">
    <source>
        <dbReference type="PROSITE" id="PS51787"/>
    </source>
</evidence>
<feature type="region of interest" description="Disordered" evidence="9">
    <location>
        <begin position="616"/>
        <end position="654"/>
    </location>
</feature>
<evidence type="ECO:0000256" key="6">
    <source>
        <dbReference type="ARBA" id="ARBA00022786"/>
    </source>
</evidence>
<feature type="compositionally biased region" description="Basic residues" evidence="9">
    <location>
        <begin position="627"/>
        <end position="637"/>
    </location>
</feature>
<reference evidence="12 13" key="1">
    <citation type="submission" date="2021-04" db="EMBL/GenBank/DDBJ databases">
        <authorList>
            <person name="Bliznina A."/>
        </authorList>
    </citation>
    <scope>NUCLEOTIDE SEQUENCE [LARGE SCALE GENOMIC DNA]</scope>
</reference>
<keyword evidence="8" id="KW-0539">Nucleus</keyword>
<feature type="compositionally biased region" description="Polar residues" evidence="9">
    <location>
        <begin position="152"/>
        <end position="162"/>
    </location>
</feature>
<dbReference type="InterPro" id="IPR004910">
    <property type="entry name" value="Yippee/Mis18/Cereblon"/>
</dbReference>
<comment type="similarity">
    <text evidence="3">Belongs to the CRBN family.</text>
</comment>
<feature type="compositionally biased region" description="Polar residues" evidence="9">
    <location>
        <begin position="188"/>
        <end position="198"/>
    </location>
</feature>
<proteinExistence type="inferred from homology"/>
<dbReference type="Proteomes" id="UP001158576">
    <property type="component" value="Chromosome PAR"/>
</dbReference>
<feature type="compositionally biased region" description="Basic and acidic residues" evidence="9">
    <location>
        <begin position="352"/>
        <end position="368"/>
    </location>
</feature>
<keyword evidence="6" id="KW-0833">Ubl conjugation pathway</keyword>
<evidence type="ECO:0000256" key="1">
    <source>
        <dbReference type="ARBA" id="ARBA00004123"/>
    </source>
</evidence>
<dbReference type="Gene3D" id="2.30.130.40">
    <property type="entry name" value="LON domain-like"/>
    <property type="match status" value="1"/>
</dbReference>
<feature type="region of interest" description="Disordered" evidence="9">
    <location>
        <begin position="181"/>
        <end position="379"/>
    </location>
</feature>
<dbReference type="InterPro" id="IPR034750">
    <property type="entry name" value="CULT"/>
</dbReference>
<keyword evidence="13" id="KW-1185">Reference proteome</keyword>
<evidence type="ECO:0000256" key="7">
    <source>
        <dbReference type="ARBA" id="ARBA00022833"/>
    </source>
</evidence>
<keyword evidence="5" id="KW-0479">Metal-binding</keyword>
<dbReference type="Gene3D" id="2.170.150.20">
    <property type="entry name" value="Peptide methionine sulfoxide reductase"/>
    <property type="match status" value="1"/>
</dbReference>
<gene>
    <name evidence="12" type="ORF">OKIOD_LOCUS3127</name>
</gene>
<evidence type="ECO:0000256" key="2">
    <source>
        <dbReference type="ARBA" id="ARBA00004906"/>
    </source>
</evidence>
<dbReference type="InterPro" id="IPR009223">
    <property type="entry name" value="APC_rpt"/>
</dbReference>
<evidence type="ECO:0000256" key="3">
    <source>
        <dbReference type="ARBA" id="ARBA00005293"/>
    </source>
</evidence>
<dbReference type="InterPro" id="IPR046336">
    <property type="entry name" value="Lon_prtase_N_sf"/>
</dbReference>
<dbReference type="InterPro" id="IPR003111">
    <property type="entry name" value="Lon_prtase_N"/>
</dbReference>
<dbReference type="EMBL" id="OU015568">
    <property type="protein sequence ID" value="CAG5087546.1"/>
    <property type="molecule type" value="Genomic_DNA"/>
</dbReference>
<evidence type="ECO:0000256" key="5">
    <source>
        <dbReference type="ARBA" id="ARBA00022723"/>
    </source>
</evidence>